<reference evidence="12" key="1">
    <citation type="journal article" date="2017" name="BMC Biol.">
        <title>Cleavage modification did not alter blastomere fates during bryozoan evolution.</title>
        <authorList>
            <person name="Vellutini B.C."/>
            <person name="Martin-Duran J.M."/>
            <person name="Hejnol A."/>
        </authorList>
    </citation>
    <scope>NUCLEOTIDE SEQUENCE</scope>
</reference>
<dbReference type="GO" id="GO:0005615">
    <property type="term" value="C:extracellular space"/>
    <property type="evidence" value="ECO:0007669"/>
    <property type="project" value="TreeGrafter"/>
</dbReference>
<dbReference type="GO" id="GO:0060070">
    <property type="term" value="P:canonical Wnt signaling pathway"/>
    <property type="evidence" value="ECO:0007669"/>
    <property type="project" value="TreeGrafter"/>
</dbReference>
<keyword evidence="5" id="KW-0272">Extracellular matrix</keyword>
<evidence type="ECO:0000256" key="10">
    <source>
        <dbReference type="SAM" id="MobiDB-lite"/>
    </source>
</evidence>
<protein>
    <recommendedName>
        <fullName evidence="9">Protein Wnt</fullName>
    </recommendedName>
</protein>
<keyword evidence="3 9" id="KW-0217">Developmental protein</keyword>
<accession>A0A1W6AZK7</accession>
<comment type="similarity">
    <text evidence="2 9">Belongs to the Wnt family.</text>
</comment>
<evidence type="ECO:0000256" key="1">
    <source>
        <dbReference type="ARBA" id="ARBA00004498"/>
    </source>
</evidence>
<feature type="chain" id="PRO_5012529274" description="Protein Wnt" evidence="11">
    <location>
        <begin position="23"/>
        <end position="421"/>
    </location>
</feature>
<organism evidence="12">
    <name type="scientific">Membranipora membranacea</name>
    <name type="common">Sea mat</name>
    <dbReference type="NCBI Taxonomy" id="95170"/>
    <lineage>
        <taxon>Eukaryota</taxon>
        <taxon>Metazoa</taxon>
        <taxon>Spiralia</taxon>
        <taxon>Lophotrochozoa</taxon>
        <taxon>Bryozoa</taxon>
        <taxon>Gymnolaemata</taxon>
        <taxon>Cheilostomatida</taxon>
        <taxon>Malacostegina</taxon>
        <taxon>Membraniporoidea</taxon>
        <taxon>Membraniporidae</taxon>
        <taxon>Membranipora</taxon>
    </lineage>
</organism>
<evidence type="ECO:0000256" key="3">
    <source>
        <dbReference type="ARBA" id="ARBA00022473"/>
    </source>
</evidence>
<evidence type="ECO:0000256" key="2">
    <source>
        <dbReference type="ARBA" id="ARBA00005683"/>
    </source>
</evidence>
<dbReference type="GO" id="GO:0030182">
    <property type="term" value="P:neuron differentiation"/>
    <property type="evidence" value="ECO:0007669"/>
    <property type="project" value="TreeGrafter"/>
</dbReference>
<dbReference type="SMART" id="SM00097">
    <property type="entry name" value="WNT1"/>
    <property type="match status" value="1"/>
</dbReference>
<dbReference type="PROSITE" id="PS00246">
    <property type="entry name" value="WNT1"/>
    <property type="match status" value="1"/>
</dbReference>
<dbReference type="CDD" id="cd19333">
    <property type="entry name" value="Wnt_Wnt1"/>
    <property type="match status" value="1"/>
</dbReference>
<feature type="signal peptide" evidence="11">
    <location>
        <begin position="1"/>
        <end position="22"/>
    </location>
</feature>
<dbReference type="Gene3D" id="3.30.2460.20">
    <property type="match status" value="1"/>
</dbReference>
<evidence type="ECO:0000256" key="9">
    <source>
        <dbReference type="RuleBase" id="RU003500"/>
    </source>
</evidence>
<dbReference type="InterPro" id="IPR018161">
    <property type="entry name" value="Wnt_CS"/>
</dbReference>
<dbReference type="AlphaFoldDB" id="A0A1W6AZK7"/>
<gene>
    <name evidence="12" type="primary">wnt1</name>
</gene>
<dbReference type="InterPro" id="IPR005817">
    <property type="entry name" value="Wnt"/>
</dbReference>
<feature type="region of interest" description="Disordered" evidence="10">
    <location>
        <begin position="273"/>
        <end position="312"/>
    </location>
</feature>
<keyword evidence="6 9" id="KW-0879">Wnt signaling pathway</keyword>
<dbReference type="PANTHER" id="PTHR12027">
    <property type="entry name" value="WNT RELATED"/>
    <property type="match status" value="1"/>
</dbReference>
<evidence type="ECO:0000256" key="4">
    <source>
        <dbReference type="ARBA" id="ARBA00022525"/>
    </source>
</evidence>
<evidence type="ECO:0000256" key="5">
    <source>
        <dbReference type="ARBA" id="ARBA00022530"/>
    </source>
</evidence>
<comment type="subcellular location">
    <subcellularLocation>
        <location evidence="1 9">Secreted</location>
        <location evidence="1 9">Extracellular space</location>
        <location evidence="1 9">Extracellular matrix</location>
    </subcellularLocation>
</comment>
<evidence type="ECO:0000256" key="6">
    <source>
        <dbReference type="ARBA" id="ARBA00022687"/>
    </source>
</evidence>
<dbReference type="EMBL" id="KY565397">
    <property type="protein sequence ID" value="ARJ36956.1"/>
    <property type="molecule type" value="mRNA"/>
</dbReference>
<keyword evidence="7" id="KW-1015">Disulfide bond</keyword>
<dbReference type="PRINTS" id="PR01349">
    <property type="entry name" value="WNTPROTEIN"/>
</dbReference>
<dbReference type="FunFam" id="3.30.2460.20:FF:000001">
    <property type="entry name" value="Wnt homolog"/>
    <property type="match status" value="1"/>
</dbReference>
<sequence>MQSFHFTWIILLLTTHLKFTSSTRKNSLRGTRWWTLADGYDEASYLETNQIPRRQSESLVMSPSMAHLTKKQRRLVEKNTGSLEAIVEGARQAIKECRYQFRSRPWNCPVQQSNVGGSIFGKILSLGCRETAFIYSITSAGVAHSMARTCSDGKVYTCSCDQYLEQPTDPDADWKWGGCSDNYKFGYKFSKRFTDSIEKGEDLRYMVNKQNNEAGRRHVVSGSKQECKCHGMSGSCQMKTCWMKLPTFREVGTLLKERFDGASKVYAGNDWGSSGNRMSSSSSGNNRPSRSSNDRISTNSINDMEFEESGNKAKRIHRNKYNFVTIESNHMAPTKKDMVYFEDSPDFCDSDTLAKYNFEGTSGRECNATSMLIDGCQLMCCGKGYRTETYTAKKRCHCTFEWCCEVHCEVCTEQRTRHICN</sequence>
<evidence type="ECO:0000256" key="11">
    <source>
        <dbReference type="SAM" id="SignalP"/>
    </source>
</evidence>
<evidence type="ECO:0000256" key="8">
    <source>
        <dbReference type="ARBA" id="ARBA00023288"/>
    </source>
</evidence>
<keyword evidence="8" id="KW-0449">Lipoprotein</keyword>
<keyword evidence="4" id="KW-0964">Secreted</keyword>
<dbReference type="InterPro" id="IPR043158">
    <property type="entry name" value="Wnt_C"/>
</dbReference>
<comment type="function">
    <text evidence="9">Ligand for members of the frizzled family of seven transmembrane receptors.</text>
</comment>
<evidence type="ECO:0000256" key="7">
    <source>
        <dbReference type="ARBA" id="ARBA00023157"/>
    </source>
</evidence>
<dbReference type="Pfam" id="PF00110">
    <property type="entry name" value="wnt"/>
    <property type="match status" value="1"/>
</dbReference>
<dbReference type="GO" id="GO:0045165">
    <property type="term" value="P:cell fate commitment"/>
    <property type="evidence" value="ECO:0007669"/>
    <property type="project" value="TreeGrafter"/>
</dbReference>
<evidence type="ECO:0000313" key="12">
    <source>
        <dbReference type="EMBL" id="ARJ36956.1"/>
    </source>
</evidence>
<dbReference type="PANTHER" id="PTHR12027:SF91">
    <property type="entry name" value="PROTO-ONCOGENE WNT-1"/>
    <property type="match status" value="1"/>
</dbReference>
<dbReference type="GO" id="GO:0005125">
    <property type="term" value="F:cytokine activity"/>
    <property type="evidence" value="ECO:0007669"/>
    <property type="project" value="TreeGrafter"/>
</dbReference>
<keyword evidence="11" id="KW-0732">Signal</keyword>
<dbReference type="GO" id="GO:0005109">
    <property type="term" value="F:frizzled binding"/>
    <property type="evidence" value="ECO:0007669"/>
    <property type="project" value="TreeGrafter"/>
</dbReference>
<feature type="compositionally biased region" description="Low complexity" evidence="10">
    <location>
        <begin position="273"/>
        <end position="297"/>
    </location>
</feature>
<proteinExistence type="evidence at transcript level"/>
<name>A0A1W6AZK7_MEMME</name>